<keyword evidence="2" id="KW-1185">Reference proteome</keyword>
<reference evidence="1" key="2">
    <citation type="submission" date="2015-06" db="UniProtKB">
        <authorList>
            <consortium name="EnsemblProtists"/>
        </authorList>
    </citation>
    <scope>IDENTIFICATION</scope>
    <source>
        <strain evidence="1">Emoy2</strain>
    </source>
</reference>
<dbReference type="eggNOG" id="KOG2346">
    <property type="taxonomic scope" value="Eukaryota"/>
</dbReference>
<sequence length="119" mass="13474">MKRFVSQVENVDKSIPMCGLAKGATEIVESCVRYQIEVVFRAVRENTREFFVTSYENVCGLGRSSREGGQSVRPLAQESARIFTDMMQKVLQQMGLMVQTGFSVLPELSQLFCDLVRVR</sequence>
<dbReference type="AlphaFoldDB" id="M4BZ39"/>
<organism evidence="1 2">
    <name type="scientific">Hyaloperonospora arabidopsidis (strain Emoy2)</name>
    <name type="common">Downy mildew agent</name>
    <name type="synonym">Peronospora arabidopsidis</name>
    <dbReference type="NCBI Taxonomy" id="559515"/>
    <lineage>
        <taxon>Eukaryota</taxon>
        <taxon>Sar</taxon>
        <taxon>Stramenopiles</taxon>
        <taxon>Oomycota</taxon>
        <taxon>Peronosporomycetes</taxon>
        <taxon>Peronosporales</taxon>
        <taxon>Peronosporaceae</taxon>
        <taxon>Hyaloperonospora</taxon>
    </lineage>
</organism>
<name>M4BZ39_HYAAE</name>
<dbReference type="HOGENOM" id="CLU_2065964_0_0_1"/>
<evidence type="ECO:0000313" key="2">
    <source>
        <dbReference type="Proteomes" id="UP000011713"/>
    </source>
</evidence>
<dbReference type="EMBL" id="CU694313">
    <property type="status" value="NOT_ANNOTATED_CDS"/>
    <property type="molecule type" value="Genomic_DNA"/>
</dbReference>
<dbReference type="Proteomes" id="UP000011713">
    <property type="component" value="Unassembled WGS sequence"/>
</dbReference>
<protein>
    <submittedName>
        <fullName evidence="1">Uncharacterized protein</fullName>
    </submittedName>
</protein>
<dbReference type="EnsemblProtists" id="HpaT811862">
    <property type="protein sequence ID" value="HpaP811862"/>
    <property type="gene ID" value="HpaG811862"/>
</dbReference>
<proteinExistence type="predicted"/>
<evidence type="ECO:0000313" key="1">
    <source>
        <dbReference type="EnsemblProtists" id="HpaP811862"/>
    </source>
</evidence>
<accession>M4BZ39</accession>
<dbReference type="STRING" id="559515.M4BZ39"/>
<reference evidence="2" key="1">
    <citation type="journal article" date="2010" name="Science">
        <title>Signatures of adaptation to obligate biotrophy in the Hyaloperonospora arabidopsidis genome.</title>
        <authorList>
            <person name="Baxter L."/>
            <person name="Tripathy S."/>
            <person name="Ishaque N."/>
            <person name="Boot N."/>
            <person name="Cabral A."/>
            <person name="Kemen E."/>
            <person name="Thines M."/>
            <person name="Ah-Fong A."/>
            <person name="Anderson R."/>
            <person name="Badejoko W."/>
            <person name="Bittner-Eddy P."/>
            <person name="Boore J.L."/>
            <person name="Chibucos M.C."/>
            <person name="Coates M."/>
            <person name="Dehal P."/>
            <person name="Delehaunty K."/>
            <person name="Dong S."/>
            <person name="Downton P."/>
            <person name="Dumas B."/>
            <person name="Fabro G."/>
            <person name="Fronick C."/>
            <person name="Fuerstenberg S.I."/>
            <person name="Fulton L."/>
            <person name="Gaulin E."/>
            <person name="Govers F."/>
            <person name="Hughes L."/>
            <person name="Humphray S."/>
            <person name="Jiang R.H."/>
            <person name="Judelson H."/>
            <person name="Kamoun S."/>
            <person name="Kyung K."/>
            <person name="Meijer H."/>
            <person name="Minx P."/>
            <person name="Morris P."/>
            <person name="Nelson J."/>
            <person name="Phuntumart V."/>
            <person name="Qutob D."/>
            <person name="Rehmany A."/>
            <person name="Rougon-Cardoso A."/>
            <person name="Ryden P."/>
            <person name="Torto-Alalibo T."/>
            <person name="Studholme D."/>
            <person name="Wang Y."/>
            <person name="Win J."/>
            <person name="Wood J."/>
            <person name="Clifton S.W."/>
            <person name="Rogers J."/>
            <person name="Van den Ackerveken G."/>
            <person name="Jones J.D."/>
            <person name="McDowell J.M."/>
            <person name="Beynon J."/>
            <person name="Tyler B.M."/>
        </authorList>
    </citation>
    <scope>NUCLEOTIDE SEQUENCE [LARGE SCALE GENOMIC DNA]</scope>
    <source>
        <strain evidence="2">Emoy2</strain>
    </source>
</reference>
<dbReference type="VEuPathDB" id="FungiDB:HpaG811862"/>
<dbReference type="InParanoid" id="M4BZ39"/>